<feature type="binding site" evidence="15">
    <location>
        <position position="38"/>
    </location>
    <ligand>
        <name>substrate</name>
    </ligand>
</feature>
<dbReference type="CDD" id="cd07033">
    <property type="entry name" value="TPP_PYR_DXS_TK_like"/>
    <property type="match status" value="1"/>
</dbReference>
<dbReference type="PANTHER" id="PTHR43522">
    <property type="entry name" value="TRANSKETOLASE"/>
    <property type="match status" value="1"/>
</dbReference>
<evidence type="ECO:0000256" key="1">
    <source>
        <dbReference type="ARBA" id="ARBA00001913"/>
    </source>
</evidence>
<dbReference type="SUPFAM" id="SSF52922">
    <property type="entry name" value="TK C-terminal domain-like"/>
    <property type="match status" value="1"/>
</dbReference>
<dbReference type="GO" id="GO:0005829">
    <property type="term" value="C:cytosol"/>
    <property type="evidence" value="ECO:0007669"/>
    <property type="project" value="TreeGrafter"/>
</dbReference>
<comment type="cofactor">
    <cofactor evidence="3">
        <name>Co(2+)</name>
        <dbReference type="ChEBI" id="CHEBI:48828"/>
    </cofactor>
</comment>
<accession>A0AAE6W112</accession>
<feature type="binding site" evidence="17">
    <location>
        <position position="167"/>
    </location>
    <ligand>
        <name>Mg(2+)</name>
        <dbReference type="ChEBI" id="CHEBI:18420"/>
    </ligand>
</feature>
<evidence type="ECO:0000256" key="18">
    <source>
        <dbReference type="PIRSR" id="PIRSR605478-5"/>
    </source>
</evidence>
<dbReference type="InterPro" id="IPR033247">
    <property type="entry name" value="Transketolase_fam"/>
</dbReference>
<reference evidence="21" key="1">
    <citation type="submission" date="2018-05" db="EMBL/GenBank/DDBJ databases">
        <title>Complete genome sequnece of Akkermansia muciniphila EB-AMDK-40.</title>
        <authorList>
            <person name="Nam Y.-D."/>
            <person name="Chung W.-H."/>
            <person name="Park Y.S."/>
            <person name="Kang J."/>
        </authorList>
    </citation>
    <scope>NUCLEOTIDE SEQUENCE</scope>
    <source>
        <strain evidence="21">EB-AMDK-40</strain>
    </source>
</reference>
<feature type="binding site" evidence="15">
    <location>
        <position position="486"/>
    </location>
    <ligand>
        <name>substrate</name>
    </ligand>
</feature>
<feature type="binding site" evidence="15">
    <location>
        <position position="474"/>
    </location>
    <ligand>
        <name>substrate</name>
    </ligand>
</feature>
<keyword evidence="9 19" id="KW-0106">Calcium</keyword>
<evidence type="ECO:0000256" key="10">
    <source>
        <dbReference type="ARBA" id="ARBA00022842"/>
    </source>
</evidence>
<evidence type="ECO:0000256" key="5">
    <source>
        <dbReference type="ARBA" id="ARBA00011738"/>
    </source>
</evidence>
<keyword evidence="11 16" id="KW-0786">Thiamine pyrophosphate</keyword>
<comment type="similarity">
    <text evidence="4 19">Belongs to the transketolase family.</text>
</comment>
<feature type="binding site" evidence="16">
    <location>
        <position position="197"/>
    </location>
    <ligand>
        <name>thiamine diphosphate</name>
        <dbReference type="ChEBI" id="CHEBI:58937"/>
    </ligand>
</feature>
<dbReference type="InterPro" id="IPR009014">
    <property type="entry name" value="Transketo_C/PFOR_II"/>
</dbReference>
<dbReference type="AlphaFoldDB" id="A0AAE6W112"/>
<dbReference type="FunFam" id="3.40.50.920:FF:000003">
    <property type="entry name" value="Transketolase"/>
    <property type="match status" value="1"/>
</dbReference>
<name>A0AAE6W112_9BACT</name>
<dbReference type="PROSITE" id="PS00802">
    <property type="entry name" value="TRANSKETOLASE_2"/>
    <property type="match status" value="1"/>
</dbReference>
<dbReference type="InterPro" id="IPR049557">
    <property type="entry name" value="Transketolase_CS"/>
</dbReference>
<dbReference type="PROSITE" id="PS00801">
    <property type="entry name" value="TRANSKETOLASE_1"/>
    <property type="match status" value="1"/>
</dbReference>
<evidence type="ECO:0000256" key="8">
    <source>
        <dbReference type="ARBA" id="ARBA00022723"/>
    </source>
</evidence>
<dbReference type="Pfam" id="PF02779">
    <property type="entry name" value="Transket_pyr"/>
    <property type="match status" value="1"/>
</dbReference>
<keyword evidence="7 19" id="KW-0808">Transferase</keyword>
<dbReference type="InterPro" id="IPR005475">
    <property type="entry name" value="Transketolase-like_Pyr-bd"/>
</dbReference>
<evidence type="ECO:0000256" key="7">
    <source>
        <dbReference type="ARBA" id="ARBA00022679"/>
    </source>
</evidence>
<feature type="binding site" evidence="16">
    <location>
        <position position="168"/>
    </location>
    <ligand>
        <name>thiamine diphosphate</name>
        <dbReference type="ChEBI" id="CHEBI:58937"/>
    </ligand>
</feature>
<dbReference type="GO" id="GO:0006098">
    <property type="term" value="P:pentose-phosphate shunt"/>
    <property type="evidence" value="ECO:0007669"/>
    <property type="project" value="TreeGrafter"/>
</dbReference>
<dbReference type="InterPro" id="IPR005478">
    <property type="entry name" value="Transketolase_bac-like"/>
</dbReference>
<feature type="binding site" evidence="15">
    <location>
        <position position="273"/>
    </location>
    <ligand>
        <name>substrate</name>
    </ligand>
</feature>
<dbReference type="CDD" id="cd02012">
    <property type="entry name" value="TPP_TK"/>
    <property type="match status" value="1"/>
</dbReference>
<feature type="site" description="Important for catalytic activity" evidence="18">
    <location>
        <position position="273"/>
    </location>
</feature>
<dbReference type="SUPFAM" id="SSF52518">
    <property type="entry name" value="Thiamin diphosphate-binding fold (THDP-binding)"/>
    <property type="match status" value="2"/>
</dbReference>
<feature type="site" description="Important for catalytic activity" evidence="18">
    <location>
        <position position="38"/>
    </location>
</feature>
<dbReference type="InterPro" id="IPR029061">
    <property type="entry name" value="THDP-binding"/>
</dbReference>
<dbReference type="Pfam" id="PF00456">
    <property type="entry name" value="Transketolase_N"/>
    <property type="match status" value="1"/>
</dbReference>
<evidence type="ECO:0000313" key="21">
    <source>
        <dbReference type="EMBL" id="QHV62458.1"/>
    </source>
</evidence>
<dbReference type="InterPro" id="IPR005474">
    <property type="entry name" value="Transketolase_N"/>
</dbReference>
<feature type="binding site" evidence="15">
    <location>
        <position position="482"/>
    </location>
    <ligand>
        <name>substrate</name>
    </ligand>
</feature>
<dbReference type="GO" id="GO:0004802">
    <property type="term" value="F:transketolase activity"/>
    <property type="evidence" value="ECO:0007669"/>
    <property type="project" value="UniProtKB-UniRule"/>
</dbReference>
<feature type="active site" description="Proton donor" evidence="14">
    <location>
        <position position="424"/>
    </location>
</feature>
<evidence type="ECO:0000256" key="3">
    <source>
        <dbReference type="ARBA" id="ARBA00001941"/>
    </source>
</evidence>
<feature type="domain" description="Transketolase-like pyrimidine-binding" evidence="20">
    <location>
        <begin position="367"/>
        <end position="538"/>
    </location>
</feature>
<evidence type="ECO:0000256" key="2">
    <source>
        <dbReference type="ARBA" id="ARBA00001936"/>
    </source>
</evidence>
<dbReference type="FunFam" id="3.40.50.970:FF:000004">
    <property type="entry name" value="Transketolase"/>
    <property type="match status" value="1"/>
</dbReference>
<feature type="binding site" evidence="16">
    <location>
        <position position="450"/>
    </location>
    <ligand>
        <name>thiamine diphosphate</name>
        <dbReference type="ChEBI" id="CHEBI:58937"/>
    </ligand>
</feature>
<dbReference type="FunFam" id="3.40.50.970:FF:000045">
    <property type="entry name" value="Transketolase"/>
    <property type="match status" value="1"/>
</dbReference>
<sequence>MGLICSYCPGMNLDLLQKAANQARGLAMDAVHDCASGHLGLPLGCAEIGAVLFGDLLNICPAQPRWLNRDRFILSAGHGSMFLYGWLHLSGFNIGIEDLKGFRHKGSITPGHPEFRDTEGVECTTGPLGQGIANAVGFALSARRAAARFNKPGMDIFTQHIFCLTGDGCLQEGVARESLALAAVLKLDNLILIYDSNDITLDAPAERTQLADPRAVYEALGWDVRQIDGHDLKAIAEAVEAAKNARNGKPQLIIAKTIIGKGIPGIEGTTKGHGEGGAKLQEEAHANWGIPAGERYYVSEDVRSAFTDLKARREEAFNAWNATYEQWRRAYPELAAELDSGICACARGVNPADSDKAIPAFPQDYSDATRSAGAVAINAIAKADPWFLTTSADLYSSNKNYLSGAGDFSAETPEGRNFWFGIREHAMAAICNGIAYDGLFRVSAATFCVFVDYMRAAIRVAALSGLPVTYILTHDSVAVGEDGPTHQPVETVSGLRVIPNLDVIRPADPEETAGAWMAAMQRADGPTALILTRQKVATLNNIPVETRREGVLKGGYVARKEQGTLKAIILASGSELELALKAAEKTGEGIRVVSMPSFFRFDKQSAEYRESVLPPSCAKRVSVEAGVTDLWWKYLGCQGEAVGINRFGFSAPGAQVLDELGMNVDNVVAAVQKVLSK</sequence>
<gene>
    <name evidence="21" type="primary">tkt</name>
    <name evidence="21" type="ORF">DMI76_03315</name>
</gene>
<comment type="cofactor">
    <cofactor evidence="1">
        <name>Ca(2+)</name>
        <dbReference type="ChEBI" id="CHEBI:29108"/>
    </cofactor>
</comment>
<dbReference type="EMBL" id="CP029701">
    <property type="protein sequence ID" value="QHV62458.1"/>
    <property type="molecule type" value="Genomic_DNA"/>
</dbReference>
<feature type="binding site" evidence="15">
    <location>
        <position position="533"/>
    </location>
    <ligand>
        <name>substrate</name>
    </ligand>
</feature>
<evidence type="ECO:0000256" key="6">
    <source>
        <dbReference type="ARBA" id="ARBA00013152"/>
    </source>
</evidence>
<dbReference type="PANTHER" id="PTHR43522:SF10">
    <property type="entry name" value="TRANSKETOLASE"/>
    <property type="match status" value="1"/>
</dbReference>
<evidence type="ECO:0000256" key="16">
    <source>
        <dbReference type="PIRSR" id="PIRSR605478-3"/>
    </source>
</evidence>
<evidence type="ECO:0000256" key="19">
    <source>
        <dbReference type="RuleBase" id="RU004996"/>
    </source>
</evidence>
<evidence type="ECO:0000256" key="17">
    <source>
        <dbReference type="PIRSR" id="PIRSR605478-4"/>
    </source>
</evidence>
<dbReference type="Proteomes" id="UP000642553">
    <property type="component" value="Chromosome"/>
</dbReference>
<feature type="binding site" evidence="15">
    <location>
        <position position="370"/>
    </location>
    <ligand>
        <name>substrate</name>
    </ligand>
</feature>
<feature type="binding site" evidence="16">
    <location>
        <begin position="126"/>
        <end position="128"/>
    </location>
    <ligand>
        <name>thiamine diphosphate</name>
        <dbReference type="ChEBI" id="CHEBI:58937"/>
    </ligand>
</feature>
<feature type="binding site" evidence="17">
    <location>
        <position position="199"/>
    </location>
    <ligand>
        <name>Mg(2+)</name>
        <dbReference type="ChEBI" id="CHEBI:18420"/>
    </ligand>
</feature>
<evidence type="ECO:0000256" key="15">
    <source>
        <dbReference type="PIRSR" id="PIRSR605478-2"/>
    </source>
</evidence>
<comment type="function">
    <text evidence="19">Catalyzes the transfer of a two-carbon ketol group from a ketose donor to an aldose acceptor, via a covalent intermediate with the cofactor thiamine pyrophosphate.</text>
</comment>
<dbReference type="Gene3D" id="3.40.50.920">
    <property type="match status" value="1"/>
</dbReference>
<evidence type="ECO:0000256" key="4">
    <source>
        <dbReference type="ARBA" id="ARBA00007131"/>
    </source>
</evidence>
<feature type="binding site" evidence="16">
    <location>
        <position position="78"/>
    </location>
    <ligand>
        <name>thiamine diphosphate</name>
        <dbReference type="ChEBI" id="CHEBI:58937"/>
    </ligand>
</feature>
<proteinExistence type="inferred from homology"/>
<evidence type="ECO:0000256" key="12">
    <source>
        <dbReference type="ARBA" id="ARBA00049473"/>
    </source>
</evidence>
<dbReference type="Pfam" id="PF22613">
    <property type="entry name" value="Transketolase_C_1"/>
    <property type="match status" value="1"/>
</dbReference>
<dbReference type="GO" id="GO:0046872">
    <property type="term" value="F:metal ion binding"/>
    <property type="evidence" value="ECO:0007669"/>
    <property type="project" value="UniProtKB-KW"/>
</dbReference>
<feature type="binding site" evidence="16">
    <location>
        <position position="273"/>
    </location>
    <ligand>
        <name>thiamine diphosphate</name>
        <dbReference type="ChEBI" id="CHEBI:58937"/>
    </ligand>
</feature>
<evidence type="ECO:0000256" key="14">
    <source>
        <dbReference type="PIRSR" id="PIRSR605478-1"/>
    </source>
</evidence>
<keyword evidence="10 17" id="KW-0460">Magnesium</keyword>
<feature type="binding site" evidence="15">
    <location>
        <position position="397"/>
    </location>
    <ligand>
        <name>substrate</name>
    </ligand>
</feature>
<dbReference type="SMART" id="SM00861">
    <property type="entry name" value="Transket_pyr"/>
    <property type="match status" value="1"/>
</dbReference>
<evidence type="ECO:0000256" key="11">
    <source>
        <dbReference type="ARBA" id="ARBA00023052"/>
    </source>
</evidence>
<evidence type="ECO:0000313" key="22">
    <source>
        <dbReference type="Proteomes" id="UP000642553"/>
    </source>
</evidence>
<protein>
    <recommendedName>
        <fullName evidence="6 13">Transketolase</fullName>
        <ecNumber evidence="6 13">2.2.1.1</ecNumber>
    </recommendedName>
</protein>
<dbReference type="NCBIfam" id="TIGR00232">
    <property type="entry name" value="tktlase_bact"/>
    <property type="match status" value="1"/>
</dbReference>
<evidence type="ECO:0000256" key="9">
    <source>
        <dbReference type="ARBA" id="ARBA00022837"/>
    </source>
</evidence>
<comment type="subunit">
    <text evidence="5 19">Homodimer.</text>
</comment>
<evidence type="ECO:0000259" key="20">
    <source>
        <dbReference type="SMART" id="SM00861"/>
    </source>
</evidence>
<organism evidence="21 22">
    <name type="scientific">Akkermansia massiliensis</name>
    <dbReference type="NCBI Taxonomy" id="2927224"/>
    <lineage>
        <taxon>Bacteria</taxon>
        <taxon>Pseudomonadati</taxon>
        <taxon>Verrucomicrobiota</taxon>
        <taxon>Verrucomicrobiia</taxon>
        <taxon>Verrucomicrobiales</taxon>
        <taxon>Akkermansiaceae</taxon>
        <taxon>Akkermansia</taxon>
    </lineage>
</organism>
<comment type="cofactor">
    <cofactor evidence="2">
        <name>Mn(2+)</name>
        <dbReference type="ChEBI" id="CHEBI:29035"/>
    </cofactor>
</comment>
<dbReference type="Gene3D" id="3.40.50.970">
    <property type="match status" value="2"/>
</dbReference>
<dbReference type="EC" id="2.2.1.1" evidence="6 13"/>
<feature type="binding site" evidence="17">
    <location>
        <position position="197"/>
    </location>
    <ligand>
        <name>Mg(2+)</name>
        <dbReference type="ChEBI" id="CHEBI:18420"/>
    </ligand>
</feature>
<dbReference type="InterPro" id="IPR020826">
    <property type="entry name" value="Transketolase_BS"/>
</dbReference>
<comment type="cofactor">
    <cofactor evidence="19">
        <name>Mg(2+)</name>
        <dbReference type="ChEBI" id="CHEBI:18420"/>
    </cofactor>
    <cofactor evidence="19">
        <name>Ca(2+)</name>
        <dbReference type="ChEBI" id="CHEBI:29108"/>
    </cofactor>
    <cofactor evidence="19">
        <name>Mn(2+)</name>
        <dbReference type="ChEBI" id="CHEBI:29035"/>
    </cofactor>
    <cofactor evidence="19">
        <name>Co(2+)</name>
        <dbReference type="ChEBI" id="CHEBI:48828"/>
    </cofactor>
    <text evidence="19">Binds 1 Mg(2+) ion per subunit. Can also utilize other divalent metal cations, such as Ca(2+), Mn(2+) and Co(2+).</text>
</comment>
<dbReference type="InterPro" id="IPR055152">
    <property type="entry name" value="Transketolase-like_C_2"/>
</dbReference>
<keyword evidence="8 17" id="KW-0479">Metal-binding</keyword>
<comment type="catalytic activity">
    <reaction evidence="12 19">
        <text>D-sedoheptulose 7-phosphate + D-glyceraldehyde 3-phosphate = aldehydo-D-ribose 5-phosphate + D-xylulose 5-phosphate</text>
        <dbReference type="Rhea" id="RHEA:10508"/>
        <dbReference type="ChEBI" id="CHEBI:57483"/>
        <dbReference type="ChEBI" id="CHEBI:57737"/>
        <dbReference type="ChEBI" id="CHEBI:58273"/>
        <dbReference type="ChEBI" id="CHEBI:59776"/>
        <dbReference type="EC" id="2.2.1.1"/>
    </reaction>
</comment>
<evidence type="ECO:0000256" key="13">
    <source>
        <dbReference type="NCBIfam" id="TIGR00232"/>
    </source>
</evidence>
<comment type="cofactor">
    <cofactor evidence="17">
        <name>Mg(2+)</name>
        <dbReference type="ChEBI" id="CHEBI:18420"/>
    </cofactor>
    <text evidence="17">Binds 1 Mg(2+) ion per subunit. Can also utilize other divalent metal cations, such as Ca(2+), Mn(2+) and Co(2+).</text>
</comment>
<comment type="cofactor">
    <cofactor evidence="16">
        <name>thiamine diphosphate</name>
        <dbReference type="ChEBI" id="CHEBI:58937"/>
    </cofactor>
    <text evidence="16">Binds 1 thiamine pyrophosphate per subunit. During the reaction, the substrate forms a covalent intermediate with the cofactor.</text>
</comment>